<protein>
    <submittedName>
        <fullName evidence="5">Uncharacterized protein</fullName>
    </submittedName>
</protein>
<dbReference type="STRING" id="1817863.A2Y62_10675"/>
<feature type="repeat" description="ANK" evidence="3">
    <location>
        <begin position="154"/>
        <end position="187"/>
    </location>
</feature>
<evidence type="ECO:0000256" key="2">
    <source>
        <dbReference type="ARBA" id="ARBA00023043"/>
    </source>
</evidence>
<dbReference type="PANTHER" id="PTHR24171">
    <property type="entry name" value="ANKYRIN REPEAT DOMAIN-CONTAINING PROTEIN 39-RELATED"/>
    <property type="match status" value="1"/>
</dbReference>
<keyword evidence="2 3" id="KW-0040">ANK repeat</keyword>
<reference evidence="5 6" key="1">
    <citation type="journal article" date="2016" name="Nat. Commun.">
        <title>Thousands of microbial genomes shed light on interconnected biogeochemical processes in an aquifer system.</title>
        <authorList>
            <person name="Anantharaman K."/>
            <person name="Brown C.T."/>
            <person name="Hug L.A."/>
            <person name="Sharon I."/>
            <person name="Castelle C.J."/>
            <person name="Probst A.J."/>
            <person name="Thomas B.C."/>
            <person name="Singh A."/>
            <person name="Wilkins M.J."/>
            <person name="Karaoz U."/>
            <person name="Brodie E.L."/>
            <person name="Williams K.H."/>
            <person name="Hubbard S.S."/>
            <person name="Banfield J.F."/>
        </authorList>
    </citation>
    <scope>NUCLEOTIDE SEQUENCE [LARGE SCALE GENOMIC DNA]</scope>
</reference>
<feature type="chain" id="PRO_5009522070" evidence="4">
    <location>
        <begin position="24"/>
        <end position="626"/>
    </location>
</feature>
<dbReference type="PROSITE" id="PS50088">
    <property type="entry name" value="ANK_REPEAT"/>
    <property type="match status" value="5"/>
</dbReference>
<dbReference type="InterPro" id="IPR002110">
    <property type="entry name" value="Ankyrin_rpt"/>
</dbReference>
<dbReference type="Gene3D" id="2.120.10.30">
    <property type="entry name" value="TolB, C-terminal domain"/>
    <property type="match status" value="1"/>
</dbReference>
<dbReference type="InterPro" id="IPR011659">
    <property type="entry name" value="WD40"/>
</dbReference>
<name>A0A1F5VTM9_9BACT</name>
<dbReference type="SMART" id="SM00248">
    <property type="entry name" value="ANK"/>
    <property type="match status" value="9"/>
</dbReference>
<proteinExistence type="predicted"/>
<dbReference type="Proteomes" id="UP000178943">
    <property type="component" value="Unassembled WGS sequence"/>
</dbReference>
<feature type="repeat" description="ANK" evidence="3">
    <location>
        <begin position="55"/>
        <end position="87"/>
    </location>
</feature>
<evidence type="ECO:0000313" key="6">
    <source>
        <dbReference type="Proteomes" id="UP000178943"/>
    </source>
</evidence>
<dbReference type="InterPro" id="IPR011042">
    <property type="entry name" value="6-blade_b-propeller_TolB-like"/>
</dbReference>
<sequence>MKFSGILVSLVLALSILSFPALTDEIHDAAKAGNLEKVKELIAENAALVNAKTERGITPLHNACASENAELVEFLLSKGADVNAQNDSLYTPLHFAAGSNRPEAVKLLLQNGAKIDAQSREGETPLHTAAFDGLLDVAKILVEKSADVHIRNAYGRTPFLLVARESGHVEMAKYLLEKGSDINALDKFGDGALELSSWRGFNDFVGMLLDKGAKIPENSRARVSLLNHSVERSLEKLFQALIKAGLDLKEVKKQYPQLILSAAAGGSTKIFDLLVKEGFDMNYVDAYGWTPLHNAAEFGRHEVIEYLLEKGAAIDARTKMGETAFNIAQVEKDNETADFLKKKSANTEAPKFPVLKGNYLGQKKPGKTPVPFAPGIATAHYGLHSIIAFSPDGKTAFWNIMMSQRKAGYGSSRMLGTSEINGKWSYPTAQIVERGDVPMFSHDGKRLYFISRKPIKDGSEEKENIWFAERTKTGWSEPQPFDPVVNSTSMHWQFSFDKKGTFYIGSGDGRIMVSQKKDGKYQNPVDFRELYKNDSVSGISPFISPDGNYLIFSKDDDLHIIFRKPDGTWTQAQNLGEDINSSAFELCPMVTHDGEYLFFLSTRDGESSPFWVAIKDKIMELRNQAL</sequence>
<dbReference type="SUPFAM" id="SSF48403">
    <property type="entry name" value="Ankyrin repeat"/>
    <property type="match status" value="1"/>
</dbReference>
<feature type="repeat" description="ANK" evidence="3">
    <location>
        <begin position="121"/>
        <end position="153"/>
    </location>
</feature>
<dbReference type="InterPro" id="IPR036770">
    <property type="entry name" value="Ankyrin_rpt-contain_sf"/>
</dbReference>
<keyword evidence="1" id="KW-0677">Repeat</keyword>
<dbReference type="SUPFAM" id="SSF82171">
    <property type="entry name" value="DPP6 N-terminal domain-like"/>
    <property type="match status" value="1"/>
</dbReference>
<accession>A0A1F5VTM9</accession>
<dbReference type="EMBL" id="MFGW01000083">
    <property type="protein sequence ID" value="OGF66834.1"/>
    <property type="molecule type" value="Genomic_DNA"/>
</dbReference>
<dbReference type="PROSITE" id="PS50297">
    <property type="entry name" value="ANK_REP_REGION"/>
    <property type="match status" value="5"/>
</dbReference>
<dbReference type="Pfam" id="PF12796">
    <property type="entry name" value="Ank_2"/>
    <property type="match status" value="3"/>
</dbReference>
<feature type="signal peptide" evidence="4">
    <location>
        <begin position="1"/>
        <end position="23"/>
    </location>
</feature>
<organism evidence="5 6">
    <name type="scientific">Candidatus Fischerbacteria bacterium RBG_13_37_8</name>
    <dbReference type="NCBI Taxonomy" id="1817863"/>
    <lineage>
        <taxon>Bacteria</taxon>
        <taxon>Candidatus Fischeribacteriota</taxon>
    </lineage>
</organism>
<comment type="caution">
    <text evidence="5">The sequence shown here is derived from an EMBL/GenBank/DDBJ whole genome shotgun (WGS) entry which is preliminary data.</text>
</comment>
<evidence type="ECO:0000256" key="4">
    <source>
        <dbReference type="SAM" id="SignalP"/>
    </source>
</evidence>
<evidence type="ECO:0000256" key="3">
    <source>
        <dbReference type="PROSITE-ProRule" id="PRU00023"/>
    </source>
</evidence>
<feature type="repeat" description="ANK" evidence="3">
    <location>
        <begin position="287"/>
        <end position="319"/>
    </location>
</feature>
<dbReference type="Gene3D" id="1.25.40.20">
    <property type="entry name" value="Ankyrin repeat-containing domain"/>
    <property type="match status" value="3"/>
</dbReference>
<evidence type="ECO:0000256" key="1">
    <source>
        <dbReference type="ARBA" id="ARBA00022737"/>
    </source>
</evidence>
<dbReference type="PANTHER" id="PTHR24171:SF8">
    <property type="entry name" value="BRCA1-ASSOCIATED RING DOMAIN PROTEIN 1"/>
    <property type="match status" value="1"/>
</dbReference>
<dbReference type="AlphaFoldDB" id="A0A1F5VTM9"/>
<evidence type="ECO:0000313" key="5">
    <source>
        <dbReference type="EMBL" id="OGF66834.1"/>
    </source>
</evidence>
<feature type="repeat" description="ANK" evidence="3">
    <location>
        <begin position="88"/>
        <end position="120"/>
    </location>
</feature>
<dbReference type="Pfam" id="PF07676">
    <property type="entry name" value="PD40"/>
    <property type="match status" value="3"/>
</dbReference>
<gene>
    <name evidence="5" type="ORF">A2Y62_10675</name>
</gene>
<keyword evidence="4" id="KW-0732">Signal</keyword>
<dbReference type="PRINTS" id="PR01415">
    <property type="entry name" value="ANKYRIN"/>
</dbReference>